<sequence>MQWTMGEITSADLLYDAGDAKPGSPVWKKLAAEVMANVLGQHYFTEFWHNKEKVKFGNLPPEYGLSRSNHQAVLTFVLPLAHPQPLKGQTYRFSTFDPTYFVDMSYGHDEDVHLPQELASSFCSGGDAGMSIITVTAPVRRWGHLWPLVLFILLAAAGLYALWIYWPQILLSSAGWQRSINQELSGLLRQVAEDPSRAGLSLLSFSFAYARPGRKTAGGRKRLAGQADDCPVDGNAPLFWRDYGVTVQQGYRGLQLGRAVCAGDGGGHLDHHFRFGTAGAQLPCAGSSLKREPGACAVAAGRLVYARAGGGHYPDSGRADYVAERAADGERHSAFLNGRLTRHKKIPSP</sequence>
<dbReference type="EMBL" id="ANFO01000025">
    <property type="protein sequence ID" value="KGQ13688.1"/>
    <property type="molecule type" value="Genomic_DNA"/>
</dbReference>
<name>A0A0A2W1F1_BEABA</name>
<dbReference type="InterPro" id="IPR010412">
    <property type="entry name" value="DUF1007"/>
</dbReference>
<protein>
    <submittedName>
        <fullName evidence="2">Uncharacterized protein</fullName>
    </submittedName>
</protein>
<keyword evidence="1" id="KW-0472">Membrane</keyword>
<dbReference type="Proteomes" id="UP000030106">
    <property type="component" value="Unassembled WGS sequence"/>
</dbReference>
<proteinExistence type="predicted"/>
<gene>
    <name evidence="2" type="ORF">BBAD15_g349</name>
</gene>
<accession>A0A0A2W1F1</accession>
<organism evidence="2 3">
    <name type="scientific">Beauveria bassiana D1-5</name>
    <dbReference type="NCBI Taxonomy" id="1245745"/>
    <lineage>
        <taxon>Eukaryota</taxon>
        <taxon>Fungi</taxon>
        <taxon>Dikarya</taxon>
        <taxon>Ascomycota</taxon>
        <taxon>Pezizomycotina</taxon>
        <taxon>Sordariomycetes</taxon>
        <taxon>Hypocreomycetidae</taxon>
        <taxon>Hypocreales</taxon>
        <taxon>Cordycipitaceae</taxon>
        <taxon>Beauveria</taxon>
    </lineage>
</organism>
<keyword evidence="1" id="KW-0812">Transmembrane</keyword>
<evidence type="ECO:0000313" key="2">
    <source>
        <dbReference type="EMBL" id="KGQ13688.1"/>
    </source>
</evidence>
<dbReference type="HOGENOM" id="CLU_794506_0_0_1"/>
<evidence type="ECO:0000313" key="3">
    <source>
        <dbReference type="Proteomes" id="UP000030106"/>
    </source>
</evidence>
<dbReference type="Pfam" id="PF06226">
    <property type="entry name" value="DUF1007"/>
    <property type="match status" value="1"/>
</dbReference>
<dbReference type="AlphaFoldDB" id="A0A0A2W1F1"/>
<evidence type="ECO:0000256" key="1">
    <source>
        <dbReference type="SAM" id="Phobius"/>
    </source>
</evidence>
<feature type="transmembrane region" description="Helical" evidence="1">
    <location>
        <begin position="145"/>
        <end position="166"/>
    </location>
</feature>
<keyword evidence="1" id="KW-1133">Transmembrane helix</keyword>
<reference evidence="2 3" key="1">
    <citation type="submission" date="2012-10" db="EMBL/GenBank/DDBJ databases">
        <title>Genome sequencing and analysis of entomopathogenic fungi Beauveria bassiana D1-5.</title>
        <authorList>
            <person name="Li Q."/>
            <person name="Wang L."/>
            <person name="Zhang Z."/>
            <person name="Wang Q."/>
            <person name="Ren J."/>
            <person name="Wang M."/>
            <person name="Xu W."/>
            <person name="Wang J."/>
            <person name="Lu Y."/>
            <person name="Du Q."/>
            <person name="Sun Z."/>
        </authorList>
    </citation>
    <scope>NUCLEOTIDE SEQUENCE [LARGE SCALE GENOMIC DNA]</scope>
    <source>
        <strain evidence="2 3">D1-5</strain>
    </source>
</reference>
<comment type="caution">
    <text evidence="2">The sequence shown here is derived from an EMBL/GenBank/DDBJ whole genome shotgun (WGS) entry which is preliminary data.</text>
</comment>